<evidence type="ECO:0000313" key="2">
    <source>
        <dbReference type="EMBL" id="KZV57458.1"/>
    </source>
</evidence>
<proteinExistence type="predicted"/>
<dbReference type="PANTHER" id="PTHR33159:SF98">
    <property type="entry name" value="RPM1-INTERACTING PROTEIN 4-LIKE"/>
    <property type="match status" value="1"/>
</dbReference>
<feature type="domain" description="RIN4 pathogenic type III effector avirulence factor Avr cleavage site" evidence="1">
    <location>
        <begin position="6"/>
        <end position="39"/>
    </location>
</feature>
<name>A0A2Z7DIT6_9LAMI</name>
<dbReference type="InterPro" id="IPR040387">
    <property type="entry name" value="RIN4/NOI4"/>
</dbReference>
<sequence>MTSHAKGGALPKFGEWDVNNPASADGFTVIFAKARDDKKATGTAASIPQAQPTNPIMPQPHQDYAHYHHQKVLGDIFVSESLAQFGEERILERLRVKGSSGLLGWPCELLAVGCVLEVRTPNSGIRAWFRSGTRSVVVVRPVLSIRQYLNLVLCEKVPIGRITLSHISLLSSTTLGGRSCQAH</sequence>
<dbReference type="PANTHER" id="PTHR33159">
    <property type="entry name" value="RPM1-INTERACTING PROTEIN 4 (RIN4) FAMILY PROTEIN"/>
    <property type="match status" value="1"/>
</dbReference>
<evidence type="ECO:0000313" key="3">
    <source>
        <dbReference type="Proteomes" id="UP000250235"/>
    </source>
</evidence>
<accession>A0A2Z7DIT6</accession>
<keyword evidence="3" id="KW-1185">Reference proteome</keyword>
<dbReference type="EMBL" id="KQ987287">
    <property type="protein sequence ID" value="KZV57458.1"/>
    <property type="molecule type" value="Genomic_DNA"/>
</dbReference>
<dbReference type="AlphaFoldDB" id="A0A2Z7DIT6"/>
<organism evidence="2 3">
    <name type="scientific">Dorcoceras hygrometricum</name>
    <dbReference type="NCBI Taxonomy" id="472368"/>
    <lineage>
        <taxon>Eukaryota</taxon>
        <taxon>Viridiplantae</taxon>
        <taxon>Streptophyta</taxon>
        <taxon>Embryophyta</taxon>
        <taxon>Tracheophyta</taxon>
        <taxon>Spermatophyta</taxon>
        <taxon>Magnoliopsida</taxon>
        <taxon>eudicotyledons</taxon>
        <taxon>Gunneridae</taxon>
        <taxon>Pentapetalae</taxon>
        <taxon>asterids</taxon>
        <taxon>lamiids</taxon>
        <taxon>Lamiales</taxon>
        <taxon>Gesneriaceae</taxon>
        <taxon>Didymocarpoideae</taxon>
        <taxon>Trichosporeae</taxon>
        <taxon>Loxocarpinae</taxon>
        <taxon>Dorcoceras</taxon>
    </lineage>
</organism>
<dbReference type="InterPro" id="IPR008700">
    <property type="entry name" value="TypeIII_avirulence_cleave"/>
</dbReference>
<dbReference type="GO" id="GO:0005886">
    <property type="term" value="C:plasma membrane"/>
    <property type="evidence" value="ECO:0007669"/>
    <property type="project" value="TreeGrafter"/>
</dbReference>
<protein>
    <recommendedName>
        <fullName evidence="1">RIN4 pathogenic type III effector avirulence factor Avr cleavage site domain-containing protein</fullName>
    </recommendedName>
</protein>
<dbReference type="Pfam" id="PF05627">
    <property type="entry name" value="AvrRpt-cleavage"/>
    <property type="match status" value="1"/>
</dbReference>
<dbReference type="Proteomes" id="UP000250235">
    <property type="component" value="Unassembled WGS sequence"/>
</dbReference>
<reference evidence="2 3" key="1">
    <citation type="journal article" date="2015" name="Proc. Natl. Acad. Sci. U.S.A.">
        <title>The resurrection genome of Boea hygrometrica: A blueprint for survival of dehydration.</title>
        <authorList>
            <person name="Xiao L."/>
            <person name="Yang G."/>
            <person name="Zhang L."/>
            <person name="Yang X."/>
            <person name="Zhao S."/>
            <person name="Ji Z."/>
            <person name="Zhou Q."/>
            <person name="Hu M."/>
            <person name="Wang Y."/>
            <person name="Chen M."/>
            <person name="Xu Y."/>
            <person name="Jin H."/>
            <person name="Xiao X."/>
            <person name="Hu G."/>
            <person name="Bao F."/>
            <person name="Hu Y."/>
            <person name="Wan P."/>
            <person name="Li L."/>
            <person name="Deng X."/>
            <person name="Kuang T."/>
            <person name="Xiang C."/>
            <person name="Zhu J.K."/>
            <person name="Oliver M.J."/>
            <person name="He Y."/>
        </authorList>
    </citation>
    <scope>NUCLEOTIDE SEQUENCE [LARGE SCALE GENOMIC DNA]</scope>
    <source>
        <strain evidence="3">cv. XS01</strain>
    </source>
</reference>
<gene>
    <name evidence="2" type="ORF">F511_35256</name>
</gene>
<evidence type="ECO:0000259" key="1">
    <source>
        <dbReference type="Pfam" id="PF05627"/>
    </source>
</evidence>